<feature type="transmembrane region" description="Helical" evidence="1">
    <location>
        <begin position="96"/>
        <end position="121"/>
    </location>
</feature>
<sequence length="124" mass="13527">MRKKSNLLPILLGAFIGAFGYWTTDFSEGNALYHSLFSIKAPGAFSATLLIGIFRKNQPAWNALMVSLGVMLGMLSRIFADMIVDPSSHNLFPFELMIGLAIVLPVSFVGAYLIHGVFFIAGKN</sequence>
<protein>
    <submittedName>
        <fullName evidence="2">Uncharacterized protein</fullName>
    </submittedName>
</protein>
<organism evidence="2 3">
    <name type="scientific">Algoriphagus aquatilis</name>
    <dbReference type="NCBI Taxonomy" id="490186"/>
    <lineage>
        <taxon>Bacteria</taxon>
        <taxon>Pseudomonadati</taxon>
        <taxon>Bacteroidota</taxon>
        <taxon>Cytophagia</taxon>
        <taxon>Cytophagales</taxon>
        <taxon>Cyclobacteriaceae</taxon>
        <taxon>Algoriphagus</taxon>
    </lineage>
</organism>
<dbReference type="EMBL" id="JBHSKS010000004">
    <property type="protein sequence ID" value="MFC5191554.1"/>
    <property type="molecule type" value="Genomic_DNA"/>
</dbReference>
<keyword evidence="1" id="KW-1133">Transmembrane helix</keyword>
<keyword evidence="1" id="KW-0812">Transmembrane</keyword>
<gene>
    <name evidence="2" type="ORF">ACFPIK_07220</name>
</gene>
<feature type="transmembrane region" description="Helical" evidence="1">
    <location>
        <begin position="36"/>
        <end position="54"/>
    </location>
</feature>
<evidence type="ECO:0000313" key="3">
    <source>
        <dbReference type="Proteomes" id="UP001596163"/>
    </source>
</evidence>
<proteinExistence type="predicted"/>
<dbReference type="Proteomes" id="UP001596163">
    <property type="component" value="Unassembled WGS sequence"/>
</dbReference>
<keyword evidence="1" id="KW-0472">Membrane</keyword>
<feature type="transmembrane region" description="Helical" evidence="1">
    <location>
        <begin position="61"/>
        <end position="84"/>
    </location>
</feature>
<keyword evidence="3" id="KW-1185">Reference proteome</keyword>
<comment type="caution">
    <text evidence="2">The sequence shown here is derived from an EMBL/GenBank/DDBJ whole genome shotgun (WGS) entry which is preliminary data.</text>
</comment>
<reference evidence="3" key="1">
    <citation type="journal article" date="2019" name="Int. J. Syst. Evol. Microbiol.">
        <title>The Global Catalogue of Microorganisms (GCM) 10K type strain sequencing project: providing services to taxonomists for standard genome sequencing and annotation.</title>
        <authorList>
            <consortium name="The Broad Institute Genomics Platform"/>
            <consortium name="The Broad Institute Genome Sequencing Center for Infectious Disease"/>
            <person name="Wu L."/>
            <person name="Ma J."/>
        </authorList>
    </citation>
    <scope>NUCLEOTIDE SEQUENCE [LARGE SCALE GENOMIC DNA]</scope>
    <source>
        <strain evidence="3">CGMCC 1.7030</strain>
    </source>
</reference>
<evidence type="ECO:0000256" key="1">
    <source>
        <dbReference type="SAM" id="Phobius"/>
    </source>
</evidence>
<name>A0ABW0BVD5_9BACT</name>
<accession>A0ABW0BVD5</accession>
<evidence type="ECO:0000313" key="2">
    <source>
        <dbReference type="EMBL" id="MFC5191554.1"/>
    </source>
</evidence>
<dbReference type="RefSeq" id="WP_377913704.1">
    <property type="nucleotide sequence ID" value="NZ_JBHSKS010000004.1"/>
</dbReference>